<dbReference type="InterPro" id="IPR036259">
    <property type="entry name" value="MFS_trans_sf"/>
</dbReference>
<reference evidence="2" key="1">
    <citation type="submission" date="2020-03" db="EMBL/GenBank/DDBJ databases">
        <authorList>
            <person name="Guo F."/>
        </authorList>
    </citation>
    <scope>NUCLEOTIDE SEQUENCE</scope>
    <source>
        <strain evidence="2">JCM 30134</strain>
    </source>
</reference>
<organism evidence="2 3">
    <name type="scientific">Pseudomaricurvus hydrocarbonicus</name>
    <dbReference type="NCBI Taxonomy" id="1470433"/>
    <lineage>
        <taxon>Bacteria</taxon>
        <taxon>Pseudomonadati</taxon>
        <taxon>Pseudomonadota</taxon>
        <taxon>Gammaproteobacteria</taxon>
        <taxon>Cellvibrionales</taxon>
        <taxon>Cellvibrionaceae</taxon>
        <taxon>Pseudomaricurvus</taxon>
    </lineage>
</organism>
<keyword evidence="1" id="KW-0812">Transmembrane</keyword>
<dbReference type="AlphaFoldDB" id="A0A9E5MN76"/>
<proteinExistence type="predicted"/>
<dbReference type="SUPFAM" id="SSF103473">
    <property type="entry name" value="MFS general substrate transporter"/>
    <property type="match status" value="1"/>
</dbReference>
<dbReference type="RefSeq" id="WP_167189830.1">
    <property type="nucleotide sequence ID" value="NZ_JAAONZ010000016.1"/>
</dbReference>
<protein>
    <submittedName>
        <fullName evidence="2">Uncharacterized protein</fullName>
    </submittedName>
</protein>
<evidence type="ECO:0000256" key="1">
    <source>
        <dbReference type="SAM" id="Phobius"/>
    </source>
</evidence>
<feature type="transmembrane region" description="Helical" evidence="1">
    <location>
        <begin position="36"/>
        <end position="53"/>
    </location>
</feature>
<evidence type="ECO:0000313" key="3">
    <source>
        <dbReference type="Proteomes" id="UP000787472"/>
    </source>
</evidence>
<feature type="transmembrane region" description="Helical" evidence="1">
    <location>
        <begin position="62"/>
        <end position="80"/>
    </location>
</feature>
<accession>A0A9E5MN76</accession>
<keyword evidence="1" id="KW-1133">Transmembrane helix</keyword>
<evidence type="ECO:0000313" key="2">
    <source>
        <dbReference type="EMBL" id="NHO67325.1"/>
    </source>
</evidence>
<sequence>MLFQMNMGPALAMIQTAVQSHQIAQAASIVYFFTNLMGLGIGLVLVGILNDVYESPFGDKSLSAAISIVALEYFIAAYYWRAGESVNHSKWFGSS</sequence>
<keyword evidence="1" id="KW-0472">Membrane</keyword>
<gene>
    <name evidence="2" type="ORF">G8770_17400</name>
</gene>
<keyword evidence="3" id="KW-1185">Reference proteome</keyword>
<dbReference type="EMBL" id="JAAONZ010000016">
    <property type="protein sequence ID" value="NHO67325.1"/>
    <property type="molecule type" value="Genomic_DNA"/>
</dbReference>
<dbReference type="Proteomes" id="UP000787472">
    <property type="component" value="Unassembled WGS sequence"/>
</dbReference>
<comment type="caution">
    <text evidence="2">The sequence shown here is derived from an EMBL/GenBank/DDBJ whole genome shotgun (WGS) entry which is preliminary data.</text>
</comment>
<name>A0A9E5MN76_9GAMM</name>